<feature type="transmembrane region" description="Helical" evidence="5">
    <location>
        <begin position="266"/>
        <end position="286"/>
    </location>
</feature>
<evidence type="ECO:0000259" key="6">
    <source>
        <dbReference type="Pfam" id="PF03151"/>
    </source>
</evidence>
<protein>
    <submittedName>
        <fullName evidence="7">Solute carrier family 35 member D1b</fullName>
    </submittedName>
</protein>
<feature type="transmembrane region" description="Helical" evidence="5">
    <location>
        <begin position="237"/>
        <end position="254"/>
    </location>
</feature>
<dbReference type="Ensembl" id="ENSCLMT00005024923.1">
    <property type="protein sequence ID" value="ENSCLMP00005023822.1"/>
    <property type="gene ID" value="ENSCLMG00005011757.1"/>
</dbReference>
<evidence type="ECO:0000256" key="5">
    <source>
        <dbReference type="SAM" id="Phobius"/>
    </source>
</evidence>
<dbReference type="Proteomes" id="UP000694565">
    <property type="component" value="Unplaced"/>
</dbReference>
<dbReference type="PANTHER" id="PTHR11132">
    <property type="entry name" value="SOLUTE CARRIER FAMILY 35"/>
    <property type="match status" value="1"/>
</dbReference>
<evidence type="ECO:0000256" key="3">
    <source>
        <dbReference type="ARBA" id="ARBA00022989"/>
    </source>
</evidence>
<keyword evidence="8" id="KW-1185">Reference proteome</keyword>
<evidence type="ECO:0000313" key="8">
    <source>
        <dbReference type="Proteomes" id="UP000694565"/>
    </source>
</evidence>
<feature type="transmembrane region" description="Helical" evidence="5">
    <location>
        <begin position="355"/>
        <end position="378"/>
    </location>
</feature>
<feature type="transmembrane region" description="Helical" evidence="5">
    <location>
        <begin position="330"/>
        <end position="349"/>
    </location>
</feature>
<dbReference type="InterPro" id="IPR004853">
    <property type="entry name" value="Sugar_P_trans_dom"/>
</dbReference>
<dbReference type="GeneTree" id="ENSGT00940000155665"/>
<evidence type="ECO:0000256" key="1">
    <source>
        <dbReference type="ARBA" id="ARBA00004141"/>
    </source>
</evidence>
<dbReference type="Pfam" id="PF03151">
    <property type="entry name" value="TPT"/>
    <property type="match status" value="1"/>
</dbReference>
<dbReference type="AlphaFoldDB" id="A0A8C2Z8Z9"/>
<comment type="subcellular location">
    <subcellularLocation>
        <location evidence="1">Membrane</location>
        <topology evidence="1">Multi-pass membrane protein</topology>
    </subcellularLocation>
</comment>
<keyword evidence="3 5" id="KW-1133">Transmembrane helix</keyword>
<accession>A0A8C2Z8Z9</accession>
<feature type="domain" description="Sugar phosphate transporter" evidence="6">
    <location>
        <begin position="118"/>
        <end position="376"/>
    </location>
</feature>
<feature type="transmembrane region" description="Helical" evidence="5">
    <location>
        <begin position="213"/>
        <end position="231"/>
    </location>
</feature>
<dbReference type="GO" id="GO:0016020">
    <property type="term" value="C:membrane"/>
    <property type="evidence" value="ECO:0007669"/>
    <property type="project" value="UniProtKB-SubCell"/>
</dbReference>
<dbReference type="InterPro" id="IPR050186">
    <property type="entry name" value="TPT_transporter"/>
</dbReference>
<sequence length="460" mass="51017">MINVTLTLSSSISLLSLSSIISLSLLSVLLSLLHLSPPSLFSLSFSISLLLISLFSLSPLPSLFSSSLCPPSVLLISLLSVLHLSLFSLSSSISLFSVLHPSLLSWFSSFIVCMFYRFPSSTCVGIGQMLATIVVLRTGKLLGVISFPDVDTSIPRKMFPLPLLYVGNQISGLFGTQRLNLPMFTVLRRFSICLTMMFEGLLLKKIFSAPVKITVFTMVLGAFIAASADLAFDLEGYVFIMMNNVLTAASGAYVKQKLDSKELGKYGLLYYNALIMVFPTAAYAYYSGELQGLEYSGWSDRLFVVQFVLSCVMGFILMYSIMLCTQYNSALTTSIVGCIKNILVTYIGMVFGGDYIFTWTNFIGLNISIAGSLVYSYITFTQEQTSKSTLNNWHQNLPRISFFLKLQFMHKLNMLNVYYNCINFNRKGVIQGDPTLKNCDCLSLIKLSKCLTNILFLCIL</sequence>
<proteinExistence type="predicted"/>
<evidence type="ECO:0000256" key="4">
    <source>
        <dbReference type="ARBA" id="ARBA00023136"/>
    </source>
</evidence>
<feature type="transmembrane region" description="Helical" evidence="5">
    <location>
        <begin position="72"/>
        <end position="93"/>
    </location>
</feature>
<feature type="transmembrane region" description="Helical" evidence="5">
    <location>
        <begin position="39"/>
        <end position="60"/>
    </location>
</feature>
<feature type="transmembrane region" description="Helical" evidence="5">
    <location>
        <begin position="302"/>
        <end position="323"/>
    </location>
</feature>
<keyword evidence="2 5" id="KW-0812">Transmembrane</keyword>
<evidence type="ECO:0000256" key="2">
    <source>
        <dbReference type="ARBA" id="ARBA00022692"/>
    </source>
</evidence>
<organism evidence="7 8">
    <name type="scientific">Cyclopterus lumpus</name>
    <name type="common">Lumpsucker</name>
    <dbReference type="NCBI Taxonomy" id="8103"/>
    <lineage>
        <taxon>Eukaryota</taxon>
        <taxon>Metazoa</taxon>
        <taxon>Chordata</taxon>
        <taxon>Craniata</taxon>
        <taxon>Vertebrata</taxon>
        <taxon>Euteleostomi</taxon>
        <taxon>Actinopterygii</taxon>
        <taxon>Neopterygii</taxon>
        <taxon>Teleostei</taxon>
        <taxon>Neoteleostei</taxon>
        <taxon>Acanthomorphata</taxon>
        <taxon>Eupercaria</taxon>
        <taxon>Perciformes</taxon>
        <taxon>Cottioidei</taxon>
        <taxon>Cottales</taxon>
        <taxon>Cyclopteridae</taxon>
        <taxon>Cyclopterus</taxon>
    </lineage>
</organism>
<keyword evidence="4 5" id="KW-0472">Membrane</keyword>
<reference evidence="7" key="1">
    <citation type="submission" date="2025-08" db="UniProtKB">
        <authorList>
            <consortium name="Ensembl"/>
        </authorList>
    </citation>
    <scope>IDENTIFICATION</scope>
</reference>
<reference evidence="7" key="2">
    <citation type="submission" date="2025-09" db="UniProtKB">
        <authorList>
            <consortium name="Ensembl"/>
        </authorList>
    </citation>
    <scope>IDENTIFICATION</scope>
</reference>
<evidence type="ECO:0000313" key="7">
    <source>
        <dbReference type="Ensembl" id="ENSCLMP00005023822.1"/>
    </source>
</evidence>
<feature type="transmembrane region" description="Helical" evidence="5">
    <location>
        <begin position="12"/>
        <end position="33"/>
    </location>
</feature>
<name>A0A8C2Z8Z9_CYCLU</name>